<protein>
    <submittedName>
        <fullName evidence="1">Uncharacterized protein</fullName>
    </submittedName>
</protein>
<evidence type="ECO:0000313" key="1">
    <source>
        <dbReference type="EMBL" id="CAE7822507.1"/>
    </source>
</evidence>
<feature type="non-terminal residue" evidence="1">
    <location>
        <position position="1"/>
    </location>
</feature>
<proteinExistence type="predicted"/>
<dbReference type="EMBL" id="CAJNJA010047147">
    <property type="protein sequence ID" value="CAE7822507.1"/>
    <property type="molecule type" value="Genomic_DNA"/>
</dbReference>
<sequence>YLQIGHFRLGYTGSSVVILNAKGGMGTDRLIEQWHSNGHLDVKNVPALTNRGLRFNFVNRSTHKFPCPQIGDLAFGPCDQSFGAWGDRFVQLGEFRLAAIDFHHFSGTDTHLTGRGPTADFNAWSKEFVAGPAAGVRFGDHFIELHGFHIGSVRHDHKDYLTISNPHFHGGQFSHTCILASGGMQTHLHFDGLYAGPHARVEEAPKGITFGDRFVQIGKFRIGDVDGKRFYVAHVGEDESDEGGKYHLRRTMNKDDGSHVYLPAAPAENEAIGDTTVAPLHAVQGHRDSLSPSVSVHRYIP</sequence>
<keyword evidence="2" id="KW-1185">Reference proteome</keyword>
<dbReference type="AlphaFoldDB" id="A0A812ZCG1"/>
<comment type="caution">
    <text evidence="1">The sequence shown here is derived from an EMBL/GenBank/DDBJ whole genome shotgun (WGS) entry which is preliminary data.</text>
</comment>
<reference evidence="1" key="1">
    <citation type="submission" date="2021-02" db="EMBL/GenBank/DDBJ databases">
        <authorList>
            <person name="Dougan E. K."/>
            <person name="Rhodes N."/>
            <person name="Thang M."/>
            <person name="Chan C."/>
        </authorList>
    </citation>
    <scope>NUCLEOTIDE SEQUENCE</scope>
</reference>
<organism evidence="1 2">
    <name type="scientific">Symbiodinium necroappetens</name>
    <dbReference type="NCBI Taxonomy" id="1628268"/>
    <lineage>
        <taxon>Eukaryota</taxon>
        <taxon>Sar</taxon>
        <taxon>Alveolata</taxon>
        <taxon>Dinophyceae</taxon>
        <taxon>Suessiales</taxon>
        <taxon>Symbiodiniaceae</taxon>
        <taxon>Symbiodinium</taxon>
    </lineage>
</organism>
<evidence type="ECO:0000313" key="2">
    <source>
        <dbReference type="Proteomes" id="UP000601435"/>
    </source>
</evidence>
<name>A0A812ZCG1_9DINO</name>
<gene>
    <name evidence="1" type="ORF">SNEC2469_LOCUS24490</name>
</gene>
<dbReference type="Proteomes" id="UP000601435">
    <property type="component" value="Unassembled WGS sequence"/>
</dbReference>
<accession>A0A812ZCG1</accession>